<sequence>MKHLILGGLSSALLATVVTPVIASEEVAAVSDYPTQATSTLLATTLVELAYQGYFAEFGIPGHVSFIHAVAANKIDAETLIESAIAKGRLDNNALSNQEYVSVVDTALHDVAFP</sequence>
<evidence type="ECO:0000256" key="1">
    <source>
        <dbReference type="SAM" id="SignalP"/>
    </source>
</evidence>
<dbReference type="eggNOG" id="ENOG50335QQ">
    <property type="taxonomic scope" value="Bacteria"/>
</dbReference>
<name>A3IY76_9CHRO</name>
<dbReference type="EMBL" id="AAXW01000076">
    <property type="protein sequence ID" value="EAZ88559.1"/>
    <property type="molecule type" value="Genomic_DNA"/>
</dbReference>
<dbReference type="AlphaFoldDB" id="A3IY76"/>
<reference evidence="2 3" key="1">
    <citation type="submission" date="2007-03" db="EMBL/GenBank/DDBJ databases">
        <authorList>
            <person name="Stal L."/>
            <person name="Ferriera S."/>
            <person name="Johnson J."/>
            <person name="Kravitz S."/>
            <person name="Beeson K."/>
            <person name="Sutton G."/>
            <person name="Rogers Y.-H."/>
            <person name="Friedman R."/>
            <person name="Frazier M."/>
            <person name="Venter J.C."/>
        </authorList>
    </citation>
    <scope>NUCLEOTIDE SEQUENCE [LARGE SCALE GENOMIC DNA]</scope>
    <source>
        <strain evidence="2 3">CCY0110</strain>
    </source>
</reference>
<dbReference type="Proteomes" id="UP000003781">
    <property type="component" value="Unassembled WGS sequence"/>
</dbReference>
<dbReference type="OrthoDB" id="514474at2"/>
<keyword evidence="1" id="KW-0732">Signal</keyword>
<feature type="signal peptide" evidence="1">
    <location>
        <begin position="1"/>
        <end position="23"/>
    </location>
</feature>
<keyword evidence="3" id="KW-1185">Reference proteome</keyword>
<evidence type="ECO:0000313" key="2">
    <source>
        <dbReference type="EMBL" id="EAZ88559.1"/>
    </source>
</evidence>
<gene>
    <name evidence="2" type="primary">hslO</name>
    <name evidence="2" type="ORF">CY0110_21557</name>
</gene>
<comment type="caution">
    <text evidence="2">The sequence shown here is derived from an EMBL/GenBank/DDBJ whole genome shotgun (WGS) entry which is preliminary data.</text>
</comment>
<feature type="chain" id="PRO_5002653883" evidence="1">
    <location>
        <begin position="24"/>
        <end position="114"/>
    </location>
</feature>
<evidence type="ECO:0000313" key="3">
    <source>
        <dbReference type="Proteomes" id="UP000003781"/>
    </source>
</evidence>
<accession>A3IY76</accession>
<protein>
    <submittedName>
        <fullName evidence="2">Hsp33-like chaperonin</fullName>
    </submittedName>
</protein>
<dbReference type="RefSeq" id="WP_008278340.1">
    <property type="nucleotide sequence ID" value="NZ_AAXW01000076.1"/>
</dbReference>
<proteinExistence type="predicted"/>
<organism evidence="2 3">
    <name type="scientific">Crocosphaera chwakensis CCY0110</name>
    <dbReference type="NCBI Taxonomy" id="391612"/>
    <lineage>
        <taxon>Bacteria</taxon>
        <taxon>Bacillati</taxon>
        <taxon>Cyanobacteriota</taxon>
        <taxon>Cyanophyceae</taxon>
        <taxon>Oscillatoriophycideae</taxon>
        <taxon>Chroococcales</taxon>
        <taxon>Aphanothecaceae</taxon>
        <taxon>Crocosphaera</taxon>
        <taxon>Crocosphaera chwakensis</taxon>
    </lineage>
</organism>